<evidence type="ECO:0000313" key="3">
    <source>
        <dbReference type="Proteomes" id="UP000018208"/>
    </source>
</evidence>
<gene>
    <name evidence="1" type="ORF">SS50377_14463</name>
    <name evidence="2" type="ORF">SS50377_20459</name>
</gene>
<name>V6LXR8_9EUKA</name>
<sequence length="91" mass="10362">MDLFTKCCIQLPEIDEHGEQPTSILNSKSFIRPTQLLTYEEMSEISSVFRSNFETVSDASDDDSERLSTVLPGPAKSQENVFHMFFTHSQD</sequence>
<dbReference type="Proteomes" id="UP000018208">
    <property type="component" value="Unassembled WGS sequence"/>
</dbReference>
<dbReference type="AlphaFoldDB" id="V6LXR8"/>
<organism evidence="1">
    <name type="scientific">Spironucleus salmonicida</name>
    <dbReference type="NCBI Taxonomy" id="348837"/>
    <lineage>
        <taxon>Eukaryota</taxon>
        <taxon>Metamonada</taxon>
        <taxon>Diplomonadida</taxon>
        <taxon>Hexamitidae</taxon>
        <taxon>Hexamitinae</taxon>
        <taxon>Spironucleus</taxon>
    </lineage>
</organism>
<protein>
    <submittedName>
        <fullName evidence="1">Uncharacterized protein</fullName>
    </submittedName>
</protein>
<evidence type="ECO:0000313" key="1">
    <source>
        <dbReference type="EMBL" id="EST45609.1"/>
    </source>
</evidence>
<evidence type="ECO:0000313" key="2">
    <source>
        <dbReference type="EMBL" id="KAH0577109.1"/>
    </source>
</evidence>
<dbReference type="VEuPathDB" id="GiardiaDB:SS50377_20459"/>
<reference evidence="2" key="2">
    <citation type="submission" date="2020-12" db="EMBL/GenBank/DDBJ databases">
        <title>New Spironucleus salmonicida genome in near-complete chromosomes.</title>
        <authorList>
            <person name="Xu F."/>
            <person name="Kurt Z."/>
            <person name="Jimenez-Gonzalez A."/>
            <person name="Astvaldsson A."/>
            <person name="Andersson J.O."/>
            <person name="Svard S.G."/>
        </authorList>
    </citation>
    <scope>NUCLEOTIDE SEQUENCE</scope>
    <source>
        <strain evidence="2">ATCC 50377</strain>
    </source>
</reference>
<reference evidence="1 2" key="1">
    <citation type="journal article" date="2014" name="PLoS Genet.">
        <title>The Genome of Spironucleus salmonicida Highlights a Fish Pathogen Adapted to Fluctuating Environments.</title>
        <authorList>
            <person name="Xu F."/>
            <person name="Jerlstrom-Hultqvist J."/>
            <person name="Einarsson E."/>
            <person name="Astvaldsson A."/>
            <person name="Svard S.G."/>
            <person name="Andersson J.O."/>
        </authorList>
    </citation>
    <scope>NUCLEOTIDE SEQUENCE</scope>
    <source>
        <strain evidence="2">ATCC 50377</strain>
    </source>
</reference>
<dbReference type="EMBL" id="KI546090">
    <property type="protein sequence ID" value="EST45609.1"/>
    <property type="molecule type" value="Genomic_DNA"/>
</dbReference>
<accession>V6LXR8</accession>
<dbReference type="EMBL" id="AUWU02000001">
    <property type="protein sequence ID" value="KAH0577109.1"/>
    <property type="molecule type" value="Genomic_DNA"/>
</dbReference>
<proteinExistence type="predicted"/>
<keyword evidence="3" id="KW-1185">Reference proteome</keyword>